<dbReference type="AlphaFoldDB" id="A0A397W6K8"/>
<comment type="caution">
    <text evidence="1">The sequence shown here is derived from an EMBL/GenBank/DDBJ whole genome shotgun (WGS) entry which is preliminary data.</text>
</comment>
<proteinExistence type="predicted"/>
<protein>
    <submittedName>
        <fullName evidence="1">Uncharacterized protein</fullName>
    </submittedName>
</protein>
<keyword evidence="2" id="KW-1185">Reference proteome</keyword>
<reference evidence="1 2" key="1">
    <citation type="submission" date="2018-06" db="EMBL/GenBank/DDBJ databases">
        <title>Comparative genomics reveals the genomic features of Rhizophagus irregularis, R. cerebriforme, R. diaphanum and Gigaspora rosea, and their symbiotic lifestyle signature.</title>
        <authorList>
            <person name="Morin E."/>
            <person name="San Clemente H."/>
            <person name="Chen E.C.H."/>
            <person name="De La Providencia I."/>
            <person name="Hainaut M."/>
            <person name="Kuo A."/>
            <person name="Kohler A."/>
            <person name="Murat C."/>
            <person name="Tang N."/>
            <person name="Roy S."/>
            <person name="Loubradou J."/>
            <person name="Henrissat B."/>
            <person name="Grigoriev I.V."/>
            <person name="Corradi N."/>
            <person name="Roux C."/>
            <person name="Martin F.M."/>
        </authorList>
    </citation>
    <scope>NUCLEOTIDE SEQUENCE [LARGE SCALE GENOMIC DNA]</scope>
    <source>
        <strain evidence="1 2">DAOM 194757</strain>
    </source>
</reference>
<dbReference type="OrthoDB" id="2418264at2759"/>
<dbReference type="EMBL" id="QKWP01000083">
    <property type="protein sequence ID" value="RIB27923.1"/>
    <property type="molecule type" value="Genomic_DNA"/>
</dbReference>
<accession>A0A397W6K8</accession>
<dbReference type="Proteomes" id="UP000266673">
    <property type="component" value="Unassembled WGS sequence"/>
</dbReference>
<sequence length="135" mass="15753">MNRKELVKELELALAKETLEKTLVYSSRFFLWPLASGWALKSSQKYGKKGCGKRISKKVWNLLEVYFLEGNVNKSERHTAESMLTQLRQCIENGEIEKNEVLKLETIQNWISRYASQHRQEAAEIIARAREKPKI</sequence>
<evidence type="ECO:0000313" key="1">
    <source>
        <dbReference type="EMBL" id="RIB27923.1"/>
    </source>
</evidence>
<organism evidence="1 2">
    <name type="scientific">Gigaspora rosea</name>
    <dbReference type="NCBI Taxonomy" id="44941"/>
    <lineage>
        <taxon>Eukaryota</taxon>
        <taxon>Fungi</taxon>
        <taxon>Fungi incertae sedis</taxon>
        <taxon>Mucoromycota</taxon>
        <taxon>Glomeromycotina</taxon>
        <taxon>Glomeromycetes</taxon>
        <taxon>Diversisporales</taxon>
        <taxon>Gigasporaceae</taxon>
        <taxon>Gigaspora</taxon>
    </lineage>
</organism>
<evidence type="ECO:0000313" key="2">
    <source>
        <dbReference type="Proteomes" id="UP000266673"/>
    </source>
</evidence>
<name>A0A397W6K8_9GLOM</name>
<gene>
    <name evidence="1" type="ORF">C2G38_2137580</name>
</gene>